<dbReference type="Proteomes" id="UP000294480">
    <property type="component" value="Unassembled WGS sequence"/>
</dbReference>
<reference evidence="3 4" key="1">
    <citation type="submission" date="2019-03" db="EMBL/GenBank/DDBJ databases">
        <title>Genomic Encyclopedia of Type Strains, Phase IV (KMG-IV): sequencing the most valuable type-strain genomes for metagenomic binning, comparative biology and taxonomic classification.</title>
        <authorList>
            <person name="Goeker M."/>
        </authorList>
    </citation>
    <scope>NUCLEOTIDE SEQUENCE [LARGE SCALE GENOMIC DNA]</scope>
    <source>
        <strain evidence="3 4">DSM 102852</strain>
    </source>
</reference>
<comment type="caution">
    <text evidence="3">The sequence shown here is derived from an EMBL/GenBank/DDBJ whole genome shotgun (WGS) entry which is preliminary data.</text>
</comment>
<gene>
    <name evidence="3" type="ORF">DFR44_11214</name>
</gene>
<keyword evidence="2" id="KW-0472">Membrane</keyword>
<organism evidence="3 4">
    <name type="scientific">Hydromonas duriensis</name>
    <dbReference type="NCBI Taxonomy" id="1527608"/>
    <lineage>
        <taxon>Bacteria</taxon>
        <taxon>Pseudomonadati</taxon>
        <taxon>Pseudomonadota</taxon>
        <taxon>Betaproteobacteria</taxon>
        <taxon>Burkholderiales</taxon>
        <taxon>Burkholderiaceae</taxon>
        <taxon>Hydromonas</taxon>
    </lineage>
</organism>
<keyword evidence="4" id="KW-1185">Reference proteome</keyword>
<dbReference type="RefSeq" id="WP_133620392.1">
    <property type="nucleotide sequence ID" value="NZ_SNZE01000012.1"/>
</dbReference>
<proteinExistence type="predicted"/>
<dbReference type="AlphaFoldDB" id="A0A4R6Y417"/>
<evidence type="ECO:0000313" key="3">
    <source>
        <dbReference type="EMBL" id="TDR31145.1"/>
    </source>
</evidence>
<evidence type="ECO:0000256" key="2">
    <source>
        <dbReference type="SAM" id="Phobius"/>
    </source>
</evidence>
<evidence type="ECO:0000313" key="4">
    <source>
        <dbReference type="Proteomes" id="UP000294480"/>
    </source>
</evidence>
<feature type="transmembrane region" description="Helical" evidence="2">
    <location>
        <begin position="23"/>
        <end position="40"/>
    </location>
</feature>
<name>A0A4R6Y417_9BURK</name>
<sequence>MDSQQNITPNTPAKKEGSFKRKLIWLCVVGIVSGSGYLAYQQGALDGYLPTMLKAHKESAAQIKSAAESQAPAASVASPSSDAQNADAPATSAAQPAATATDLQAALVQQLQQQSRGNEVVNSNMAAAPIVLAINGAPANALLTAYDAQWQWAGIQQDFTQRADTTLTLQNVQNLKAQLQAVHEPAFGPALSALAQAESQLKLWSSVPTATYLSDLQRALVAVEQLDVKTNAQNAEVNPAALSWWERIIASMKNVVEIKKIDSAKEAQMLNPATAALVKQSILARLMSAQWAAQTGQWPLAQANAVAAQTMAVQWSDPTALSAPQALIDNKVFPAAPDFSAVTTALQQARAQLTSIMRAQQTAPAVPATPAPSSTPVQKGGA</sequence>
<dbReference type="OrthoDB" id="9827141at2"/>
<accession>A0A4R6Y417</accession>
<evidence type="ECO:0000256" key="1">
    <source>
        <dbReference type="SAM" id="MobiDB-lite"/>
    </source>
</evidence>
<dbReference type="EMBL" id="SNZE01000012">
    <property type="protein sequence ID" value="TDR31145.1"/>
    <property type="molecule type" value="Genomic_DNA"/>
</dbReference>
<protein>
    <submittedName>
        <fullName evidence="3">Uncharacterized protein HemX</fullName>
    </submittedName>
</protein>
<feature type="region of interest" description="Disordered" evidence="1">
    <location>
        <begin position="361"/>
        <end position="382"/>
    </location>
</feature>
<feature type="region of interest" description="Disordered" evidence="1">
    <location>
        <begin position="71"/>
        <end position="96"/>
    </location>
</feature>
<keyword evidence="2" id="KW-1133">Transmembrane helix</keyword>
<keyword evidence="2" id="KW-0812">Transmembrane</keyword>